<dbReference type="Proteomes" id="UP000276776">
    <property type="component" value="Unassembled WGS sequence"/>
</dbReference>
<feature type="region of interest" description="Disordered" evidence="2">
    <location>
        <begin position="101"/>
        <end position="158"/>
    </location>
</feature>
<dbReference type="SUPFAM" id="SSF54928">
    <property type="entry name" value="RNA-binding domain, RBD"/>
    <property type="match status" value="1"/>
</dbReference>
<dbReference type="OrthoDB" id="5970at2759"/>
<protein>
    <submittedName>
        <fullName evidence="6">RRM domain-containing protein</fullName>
    </submittedName>
</protein>
<sequence length="248" mass="28516">MIIRADDLRFFFERIGPVHDVHIPVHYHTREPRGLAYIRYELAQDAENAVRAMNGAHVLGRRIKVDWLNRQQIHRYKRYHSYHRSFSKYSSSSSYRCRLRHSDFRSRKERASSNNSTSTSSSLSRNHRKSINHKSQASSKPSAHSEKTKKSCLLNNKETGALNESTIKRRTHAGQEIFDDLEMRSEASASDMEIDNDQTQTGVSDRCGGIEKRIEVSISSDEDRLVMDMETGEETLDLNGTFCTLSCD</sequence>
<keyword evidence="1" id="KW-0694">RNA-binding</keyword>
<keyword evidence="5" id="KW-1185">Reference proteome</keyword>
<reference evidence="6" key="1">
    <citation type="submission" date="2017-02" db="UniProtKB">
        <authorList>
            <consortium name="WormBaseParasite"/>
        </authorList>
    </citation>
    <scope>IDENTIFICATION</scope>
</reference>
<evidence type="ECO:0000313" key="4">
    <source>
        <dbReference type="EMBL" id="VDN06225.1"/>
    </source>
</evidence>
<dbReference type="AlphaFoldDB" id="A0A0N5D6J6"/>
<gene>
    <name evidence="4" type="ORF">TCLT_LOCUS8648</name>
</gene>
<evidence type="ECO:0000256" key="2">
    <source>
        <dbReference type="SAM" id="MobiDB-lite"/>
    </source>
</evidence>
<evidence type="ECO:0000256" key="1">
    <source>
        <dbReference type="PROSITE-ProRule" id="PRU00176"/>
    </source>
</evidence>
<feature type="compositionally biased region" description="Low complexity" evidence="2">
    <location>
        <begin position="112"/>
        <end position="124"/>
    </location>
</feature>
<accession>A0A0N5D6J6</accession>
<evidence type="ECO:0000313" key="5">
    <source>
        <dbReference type="Proteomes" id="UP000276776"/>
    </source>
</evidence>
<evidence type="ECO:0000313" key="6">
    <source>
        <dbReference type="WBParaSite" id="TCLT_0000865901-mRNA-1"/>
    </source>
</evidence>
<organism evidence="6">
    <name type="scientific">Thelazia callipaeda</name>
    <name type="common">Oriental eyeworm</name>
    <name type="synonym">Parasitic nematode</name>
    <dbReference type="NCBI Taxonomy" id="103827"/>
    <lineage>
        <taxon>Eukaryota</taxon>
        <taxon>Metazoa</taxon>
        <taxon>Ecdysozoa</taxon>
        <taxon>Nematoda</taxon>
        <taxon>Chromadorea</taxon>
        <taxon>Rhabditida</taxon>
        <taxon>Spirurina</taxon>
        <taxon>Spiruromorpha</taxon>
        <taxon>Thelazioidea</taxon>
        <taxon>Thelaziidae</taxon>
        <taxon>Thelazia</taxon>
    </lineage>
</organism>
<dbReference type="Gene3D" id="3.30.70.330">
    <property type="match status" value="1"/>
</dbReference>
<reference evidence="4 5" key="2">
    <citation type="submission" date="2018-11" db="EMBL/GenBank/DDBJ databases">
        <authorList>
            <consortium name="Pathogen Informatics"/>
        </authorList>
    </citation>
    <scope>NUCLEOTIDE SEQUENCE [LARGE SCALE GENOMIC DNA]</scope>
</reference>
<dbReference type="WBParaSite" id="TCLT_0000865901-mRNA-1">
    <property type="protein sequence ID" value="TCLT_0000865901-mRNA-1"/>
    <property type="gene ID" value="TCLT_0000865901"/>
</dbReference>
<dbReference type="InterPro" id="IPR050441">
    <property type="entry name" value="RBM"/>
</dbReference>
<dbReference type="OMA" id="YVKFEFT"/>
<dbReference type="InterPro" id="IPR035979">
    <property type="entry name" value="RBD_domain_sf"/>
</dbReference>
<dbReference type="STRING" id="103827.A0A0N5D6J6"/>
<feature type="compositionally biased region" description="Basic and acidic residues" evidence="2">
    <location>
        <begin position="101"/>
        <end position="111"/>
    </location>
</feature>
<dbReference type="GO" id="GO:0003723">
    <property type="term" value="F:RNA binding"/>
    <property type="evidence" value="ECO:0007669"/>
    <property type="project" value="UniProtKB-UniRule"/>
</dbReference>
<feature type="compositionally biased region" description="Polar residues" evidence="2">
    <location>
        <begin position="133"/>
        <end position="142"/>
    </location>
</feature>
<name>A0A0N5D6J6_THECL</name>
<dbReference type="SMART" id="SM00360">
    <property type="entry name" value="RRM"/>
    <property type="match status" value="1"/>
</dbReference>
<feature type="domain" description="RRM" evidence="3">
    <location>
        <begin position="1"/>
        <end position="70"/>
    </location>
</feature>
<dbReference type="PANTHER" id="PTHR48034">
    <property type="entry name" value="TRANSFORMER-2 SEX-DETERMINING PROTEIN-RELATED"/>
    <property type="match status" value="1"/>
</dbReference>
<proteinExistence type="predicted"/>
<dbReference type="Pfam" id="PF00076">
    <property type="entry name" value="RRM_1"/>
    <property type="match status" value="1"/>
</dbReference>
<dbReference type="InterPro" id="IPR012677">
    <property type="entry name" value="Nucleotide-bd_a/b_plait_sf"/>
</dbReference>
<dbReference type="EMBL" id="UYYF01004663">
    <property type="protein sequence ID" value="VDN06225.1"/>
    <property type="molecule type" value="Genomic_DNA"/>
</dbReference>
<dbReference type="PROSITE" id="PS50102">
    <property type="entry name" value="RRM"/>
    <property type="match status" value="1"/>
</dbReference>
<evidence type="ECO:0000259" key="3">
    <source>
        <dbReference type="PROSITE" id="PS50102"/>
    </source>
</evidence>
<dbReference type="InterPro" id="IPR000504">
    <property type="entry name" value="RRM_dom"/>
</dbReference>